<comment type="caution">
    <text evidence="1">The sequence shown here is derived from an EMBL/GenBank/DDBJ whole genome shotgun (WGS) entry which is preliminary data.</text>
</comment>
<dbReference type="SUPFAM" id="SSF49464">
    <property type="entry name" value="Carboxypeptidase regulatory domain-like"/>
    <property type="match status" value="1"/>
</dbReference>
<dbReference type="Proteomes" id="UP001149303">
    <property type="component" value="Unassembled WGS sequence"/>
</dbReference>
<evidence type="ECO:0000313" key="2">
    <source>
        <dbReference type="Proteomes" id="UP001149303"/>
    </source>
</evidence>
<keyword evidence="1" id="KW-0121">Carboxypeptidase</keyword>
<gene>
    <name evidence="1" type="ORF">LCI24_12400</name>
</gene>
<dbReference type="PROSITE" id="PS51257">
    <property type="entry name" value="PROKAR_LIPOPROTEIN"/>
    <property type="match status" value="1"/>
</dbReference>
<dbReference type="EMBL" id="JAIWJY010000008">
    <property type="protein sequence ID" value="MDE1207595.1"/>
    <property type="molecule type" value="Genomic_DNA"/>
</dbReference>
<protein>
    <submittedName>
        <fullName evidence="1">Carboxypeptidase-like regulatory domain-containing protein</fullName>
    </submittedName>
</protein>
<dbReference type="Pfam" id="PF13715">
    <property type="entry name" value="CarbopepD_reg_2"/>
    <property type="match status" value="1"/>
</dbReference>
<organism evidence="1 2">
    <name type="scientific">Tenacibaculum larymnensis</name>
    <dbReference type="NCBI Taxonomy" id="2878201"/>
    <lineage>
        <taxon>Bacteria</taxon>
        <taxon>Pseudomonadati</taxon>
        <taxon>Bacteroidota</taxon>
        <taxon>Flavobacteriia</taxon>
        <taxon>Flavobacteriales</taxon>
        <taxon>Flavobacteriaceae</taxon>
        <taxon>Tenacibaculum</taxon>
    </lineage>
</organism>
<name>A0A9X4IQ90_9FLAO</name>
<proteinExistence type="predicted"/>
<dbReference type="GO" id="GO:0004180">
    <property type="term" value="F:carboxypeptidase activity"/>
    <property type="evidence" value="ECO:0007669"/>
    <property type="project" value="UniProtKB-KW"/>
</dbReference>
<accession>A0A9X4IQ90</accession>
<keyword evidence="1" id="KW-0378">Hydrolase</keyword>
<dbReference type="RefSeq" id="WP_274640651.1">
    <property type="nucleotide sequence ID" value="NZ_JAIWJY010000008.1"/>
</dbReference>
<evidence type="ECO:0000313" key="1">
    <source>
        <dbReference type="EMBL" id="MDE1207595.1"/>
    </source>
</evidence>
<dbReference type="AlphaFoldDB" id="A0A9X4IQ90"/>
<keyword evidence="2" id="KW-1185">Reference proteome</keyword>
<dbReference type="InterPro" id="IPR008969">
    <property type="entry name" value="CarboxyPept-like_regulatory"/>
</dbReference>
<reference evidence="1" key="1">
    <citation type="submission" date="2021-09" db="EMBL/GenBank/DDBJ databases">
        <authorList>
            <person name="Smyrli M."/>
        </authorList>
    </citation>
    <scope>NUCLEOTIDE SEQUENCE</scope>
    <source>
        <strain evidence="1">LAR25</strain>
    </source>
</reference>
<sequence>MRKLLFIFFMALLLSCKEKRLFYHGVILDENNRPLPNVEVKELDFNNSTLSDSKGCFKLKKDINFISKLSFSQKGYKTKIVRTVWTHSGEVVGYTFLNKKVDTITLKKKAILPLED</sequence>
<keyword evidence="1" id="KW-0645">Protease</keyword>